<name>A0A087G4F5_ARAAL</name>
<dbReference type="AlphaFoldDB" id="A0A087G4F5"/>
<dbReference type="PANTHER" id="PTHR24414:SF196">
    <property type="entry name" value="BNACNNG12250D PROTEIN"/>
    <property type="match status" value="1"/>
</dbReference>
<evidence type="ECO:0000259" key="2">
    <source>
        <dbReference type="Pfam" id="PF00646"/>
    </source>
</evidence>
<dbReference type="PANTHER" id="PTHR24414">
    <property type="entry name" value="F-BOX/KELCH-REPEAT PROTEIN SKIP4"/>
    <property type="match status" value="1"/>
</dbReference>
<feature type="domain" description="F-box" evidence="2">
    <location>
        <begin position="25"/>
        <end position="62"/>
    </location>
</feature>
<evidence type="ECO:0000256" key="1">
    <source>
        <dbReference type="SAM" id="MobiDB-lite"/>
    </source>
</evidence>
<dbReference type="InterPro" id="IPR036047">
    <property type="entry name" value="F-box-like_dom_sf"/>
</dbReference>
<accession>A0A087G4F5</accession>
<dbReference type="CDD" id="cd22152">
    <property type="entry name" value="F-box_AtAFR-like"/>
    <property type="match status" value="1"/>
</dbReference>
<dbReference type="eggNOG" id="KOG1072">
    <property type="taxonomic scope" value="Eukaryota"/>
</dbReference>
<feature type="region of interest" description="Disordered" evidence="1">
    <location>
        <begin position="1"/>
        <end position="23"/>
    </location>
</feature>
<keyword evidence="4" id="KW-1185">Reference proteome</keyword>
<gene>
    <name evidence="3" type="ordered locus">AALP_Aa8g020900</name>
</gene>
<dbReference type="OrthoDB" id="1112854at2759"/>
<dbReference type="InterPro" id="IPR050354">
    <property type="entry name" value="F-box/kelch-repeat_ARATH"/>
</dbReference>
<dbReference type="Proteomes" id="UP000029120">
    <property type="component" value="Chromosome 8"/>
</dbReference>
<protein>
    <recommendedName>
        <fullName evidence="2">F-box domain-containing protein</fullName>
    </recommendedName>
</protein>
<reference evidence="4" key="1">
    <citation type="journal article" date="2015" name="Nat. Plants">
        <title>Genome expansion of Arabis alpina linked with retrotransposition and reduced symmetric DNA methylation.</title>
        <authorList>
            <person name="Willing E.M."/>
            <person name="Rawat V."/>
            <person name="Mandakova T."/>
            <person name="Maumus F."/>
            <person name="James G.V."/>
            <person name="Nordstroem K.J."/>
            <person name="Becker C."/>
            <person name="Warthmann N."/>
            <person name="Chica C."/>
            <person name="Szarzynska B."/>
            <person name="Zytnicki M."/>
            <person name="Albani M.C."/>
            <person name="Kiefer C."/>
            <person name="Bergonzi S."/>
            <person name="Castaings L."/>
            <person name="Mateos J.L."/>
            <person name="Berns M.C."/>
            <person name="Bujdoso N."/>
            <person name="Piofczyk T."/>
            <person name="de Lorenzo L."/>
            <person name="Barrero-Sicilia C."/>
            <person name="Mateos I."/>
            <person name="Piednoel M."/>
            <person name="Hagmann J."/>
            <person name="Chen-Min-Tao R."/>
            <person name="Iglesias-Fernandez R."/>
            <person name="Schuster S.C."/>
            <person name="Alonso-Blanco C."/>
            <person name="Roudier F."/>
            <person name="Carbonero P."/>
            <person name="Paz-Ares J."/>
            <person name="Davis S.J."/>
            <person name="Pecinka A."/>
            <person name="Quesneville H."/>
            <person name="Colot V."/>
            <person name="Lysak M.A."/>
            <person name="Weigel D."/>
            <person name="Coupland G."/>
            <person name="Schneeberger K."/>
        </authorList>
    </citation>
    <scope>NUCLEOTIDE SEQUENCE [LARGE SCALE GENOMIC DNA]</scope>
    <source>
        <strain evidence="4">cv. Pajares</strain>
    </source>
</reference>
<dbReference type="EMBL" id="CM002876">
    <property type="protein sequence ID" value="KFK24757.1"/>
    <property type="molecule type" value="Genomic_DNA"/>
</dbReference>
<dbReference type="SUPFAM" id="SSF81383">
    <property type="entry name" value="F-box domain"/>
    <property type="match status" value="1"/>
</dbReference>
<sequence length="240" mass="27372">MMNMTATEEKKKSSTESPPPPTLFPSLPYDISLNIVARISRIHRPTLPLVSKSFQSLLASRELQARRTLIGKTEKCMYLCLKFVGNPKPIWFILAPTPTQQKLIPIPSFPLESPTFVFGKHICLAEMENNVFCAISVTFGQLFWRDTNTEYIRWRPVKGLEELKIPMYAVVNSCGGTRVRVWWEASGQNKKEIWCSEISLERRGVEEVHGVVEWSKSVFTFNSSAYGGFHRFLQSASITH</sequence>
<dbReference type="InterPro" id="IPR001810">
    <property type="entry name" value="F-box_dom"/>
</dbReference>
<organism evidence="3 4">
    <name type="scientific">Arabis alpina</name>
    <name type="common">Alpine rock-cress</name>
    <dbReference type="NCBI Taxonomy" id="50452"/>
    <lineage>
        <taxon>Eukaryota</taxon>
        <taxon>Viridiplantae</taxon>
        <taxon>Streptophyta</taxon>
        <taxon>Embryophyta</taxon>
        <taxon>Tracheophyta</taxon>
        <taxon>Spermatophyta</taxon>
        <taxon>Magnoliopsida</taxon>
        <taxon>eudicotyledons</taxon>
        <taxon>Gunneridae</taxon>
        <taxon>Pentapetalae</taxon>
        <taxon>rosids</taxon>
        <taxon>malvids</taxon>
        <taxon>Brassicales</taxon>
        <taxon>Brassicaceae</taxon>
        <taxon>Arabideae</taxon>
        <taxon>Arabis</taxon>
    </lineage>
</organism>
<evidence type="ECO:0000313" key="3">
    <source>
        <dbReference type="EMBL" id="KFK24757.1"/>
    </source>
</evidence>
<dbReference type="Gramene" id="KFK24757">
    <property type="protein sequence ID" value="KFK24757"/>
    <property type="gene ID" value="AALP_AA8G020900"/>
</dbReference>
<dbReference type="Pfam" id="PF00646">
    <property type="entry name" value="F-box"/>
    <property type="match status" value="1"/>
</dbReference>
<evidence type="ECO:0000313" key="4">
    <source>
        <dbReference type="Proteomes" id="UP000029120"/>
    </source>
</evidence>
<proteinExistence type="predicted"/>